<dbReference type="AlphaFoldDB" id="M2XHA1"/>
<evidence type="ECO:0000256" key="6">
    <source>
        <dbReference type="ARBA" id="ARBA00022490"/>
    </source>
</evidence>
<keyword evidence="12" id="KW-0234">DNA repair</keyword>
<dbReference type="STRING" id="130081.M2XHA1"/>
<dbReference type="InterPro" id="IPR001680">
    <property type="entry name" value="WD40_rpt"/>
</dbReference>
<keyword evidence="13" id="KW-0539">Nucleus</keyword>
<dbReference type="InterPro" id="IPR056527">
    <property type="entry name" value="WD40_RFWD3"/>
</dbReference>
<dbReference type="Pfam" id="PF23419">
    <property type="entry name" value="WD40_RFWD3"/>
    <property type="match status" value="1"/>
</dbReference>
<dbReference type="InterPro" id="IPR036322">
    <property type="entry name" value="WD40_repeat_dom_sf"/>
</dbReference>
<dbReference type="EC" id="2.3.2.27" evidence="5"/>
<gene>
    <name evidence="16" type="ORF">Gasu_30990</name>
</gene>
<proteinExistence type="predicted"/>
<evidence type="ECO:0000313" key="16">
    <source>
        <dbReference type="EMBL" id="EME29457.1"/>
    </source>
</evidence>
<evidence type="ECO:0000259" key="15">
    <source>
        <dbReference type="PROSITE" id="PS50089"/>
    </source>
</evidence>
<evidence type="ECO:0000256" key="14">
    <source>
        <dbReference type="PROSITE-ProRule" id="PRU00175"/>
    </source>
</evidence>
<evidence type="ECO:0000256" key="7">
    <source>
        <dbReference type="ARBA" id="ARBA00022574"/>
    </source>
</evidence>
<comment type="catalytic activity">
    <reaction evidence="1">
        <text>S-ubiquitinyl-[E2 ubiquitin-conjugating enzyme]-L-cysteine + [acceptor protein]-L-lysine = [E2 ubiquitin-conjugating enzyme]-L-cysteine + N(6)-ubiquitinyl-[acceptor protein]-L-lysine.</text>
        <dbReference type="EC" id="2.3.2.27"/>
    </reaction>
</comment>
<keyword evidence="10" id="KW-0227">DNA damage</keyword>
<dbReference type="Gene3D" id="2.130.10.10">
    <property type="entry name" value="YVTN repeat-like/Quinoprotein amine dehydrogenase"/>
    <property type="match status" value="1"/>
</dbReference>
<dbReference type="InterPro" id="IPR013083">
    <property type="entry name" value="Znf_RING/FYVE/PHD"/>
</dbReference>
<keyword evidence="7" id="KW-0853">WD repeat</keyword>
<dbReference type="InterPro" id="IPR037381">
    <property type="entry name" value="RFWD3"/>
</dbReference>
<evidence type="ECO:0000256" key="9">
    <source>
        <dbReference type="ARBA" id="ARBA00022737"/>
    </source>
</evidence>
<dbReference type="InterPro" id="IPR015943">
    <property type="entry name" value="WD40/YVTN_repeat-like_dom_sf"/>
</dbReference>
<evidence type="ECO:0000313" key="17">
    <source>
        <dbReference type="Proteomes" id="UP000030680"/>
    </source>
</evidence>
<dbReference type="GO" id="GO:0005737">
    <property type="term" value="C:cytoplasm"/>
    <property type="evidence" value="ECO:0007669"/>
    <property type="project" value="UniProtKB-SubCell"/>
</dbReference>
<dbReference type="SUPFAM" id="SSF50978">
    <property type="entry name" value="WD40 repeat-like"/>
    <property type="match status" value="1"/>
</dbReference>
<sequence>MNDEGTSDSYEGKNKEQDVFSHGQQGNLSQSEIFCSICMEKFTESGNHYICCLSCGHIFGYSCITKWLKTRLICPTCNQKAKKRDVRRIYLPHTSIVMQDTTALEELKQQWQKEIDNKELLSNELCITKNQLKRLETSFAYLTQRYYELTREYQTLSQSVRNSDFVTKKSVGKFPLQLVRTLSLKNSRTFVFGKGTSIYSGYKEDSTHEYLQQVSFWSDHKSVSKHAIHESSIRDIRYLNPQSSGLHSYGLLLTCSNDKTLKIVCPQNMNVVLSYSLENVGWCCDWSANGLYMACGMKNGNVVIYDIRKTDGYLDSTKLSNCKGIHSVFWLTSTSLIAGGMDGVYYVDMATNRNGIYYQENILQLDEKQQDKPIFATCLEEMPSEGNRSMKSLIVSYRSSRSPTSHVIYSSNVVRPGSSACLFSYPQRFTQLVGGKNHLLLSRTLGVCWKDRHYFFTADESFRGSSLLWEWKSDNHSLQVIPETFPTCHSSPIYDVRWNRGLIDDVPDQALMGTLSKEELHIYKW</sequence>
<dbReference type="Pfam" id="PF13639">
    <property type="entry name" value="zf-RING_2"/>
    <property type="match status" value="1"/>
</dbReference>
<dbReference type="PANTHER" id="PTHR16047:SF7">
    <property type="entry name" value="E3 UBIQUITIN-PROTEIN LIGASE RFWD3"/>
    <property type="match status" value="1"/>
</dbReference>
<dbReference type="Gene3D" id="3.30.40.10">
    <property type="entry name" value="Zinc/RING finger domain, C3HC4 (zinc finger)"/>
    <property type="match status" value="1"/>
</dbReference>
<evidence type="ECO:0000256" key="11">
    <source>
        <dbReference type="ARBA" id="ARBA00022786"/>
    </source>
</evidence>
<keyword evidence="17" id="KW-1185">Reference proteome</keyword>
<dbReference type="InterPro" id="IPR001841">
    <property type="entry name" value="Znf_RING"/>
</dbReference>
<dbReference type="GO" id="GO:0008270">
    <property type="term" value="F:zinc ion binding"/>
    <property type="evidence" value="ECO:0007669"/>
    <property type="project" value="UniProtKB-KW"/>
</dbReference>
<dbReference type="GO" id="GO:0005634">
    <property type="term" value="C:nucleus"/>
    <property type="evidence" value="ECO:0007669"/>
    <property type="project" value="InterPro"/>
</dbReference>
<evidence type="ECO:0000256" key="12">
    <source>
        <dbReference type="ARBA" id="ARBA00023204"/>
    </source>
</evidence>
<dbReference type="GeneID" id="17088249"/>
<dbReference type="CDD" id="cd16450">
    <property type="entry name" value="mRING-C3HGC3_RFWD3"/>
    <property type="match status" value="1"/>
</dbReference>
<comment type="subcellular location">
    <subcellularLocation>
        <location evidence="3">Cytoplasm</location>
    </subcellularLocation>
    <subcellularLocation>
        <location evidence="2">Nucleus</location>
        <location evidence="2">PML body</location>
    </subcellularLocation>
</comment>
<evidence type="ECO:0000256" key="1">
    <source>
        <dbReference type="ARBA" id="ARBA00000900"/>
    </source>
</evidence>
<dbReference type="RefSeq" id="XP_005705977.1">
    <property type="nucleotide sequence ID" value="XM_005705920.1"/>
</dbReference>
<organism evidence="16 17">
    <name type="scientific">Galdieria sulphuraria</name>
    <name type="common">Red alga</name>
    <dbReference type="NCBI Taxonomy" id="130081"/>
    <lineage>
        <taxon>Eukaryota</taxon>
        <taxon>Rhodophyta</taxon>
        <taxon>Bangiophyceae</taxon>
        <taxon>Galdieriales</taxon>
        <taxon>Galdieriaceae</taxon>
        <taxon>Galdieria</taxon>
    </lineage>
</organism>
<protein>
    <recommendedName>
        <fullName evidence="5">RING-type E3 ubiquitin transferase</fullName>
        <ecNumber evidence="5">2.3.2.27</ecNumber>
    </recommendedName>
</protein>
<dbReference type="eggNOG" id="KOG1645">
    <property type="taxonomic scope" value="Eukaryota"/>
</dbReference>
<comment type="pathway">
    <text evidence="4">Protein modification; protein ubiquitination.</text>
</comment>
<evidence type="ECO:0000256" key="10">
    <source>
        <dbReference type="ARBA" id="ARBA00022763"/>
    </source>
</evidence>
<reference evidence="17" key="1">
    <citation type="journal article" date="2013" name="Science">
        <title>Gene transfer from bacteria and archaea facilitated evolution of an extremophilic eukaryote.</title>
        <authorList>
            <person name="Schonknecht G."/>
            <person name="Chen W.H."/>
            <person name="Ternes C.M."/>
            <person name="Barbier G.G."/>
            <person name="Shrestha R.P."/>
            <person name="Stanke M."/>
            <person name="Brautigam A."/>
            <person name="Baker B.J."/>
            <person name="Banfield J.F."/>
            <person name="Garavito R.M."/>
            <person name="Carr K."/>
            <person name="Wilkerson C."/>
            <person name="Rensing S.A."/>
            <person name="Gagneul D."/>
            <person name="Dickenson N.E."/>
            <person name="Oesterhelt C."/>
            <person name="Lercher M.J."/>
            <person name="Weber A.P."/>
        </authorList>
    </citation>
    <scope>NUCLEOTIDE SEQUENCE [LARGE SCALE GENOMIC DNA]</scope>
    <source>
        <strain evidence="17">074W</strain>
    </source>
</reference>
<evidence type="ECO:0000256" key="2">
    <source>
        <dbReference type="ARBA" id="ARBA00004322"/>
    </source>
</evidence>
<dbReference type="PROSITE" id="PS50089">
    <property type="entry name" value="ZF_RING_2"/>
    <property type="match status" value="1"/>
</dbReference>
<dbReference type="SMART" id="SM00320">
    <property type="entry name" value="WD40"/>
    <property type="match status" value="3"/>
</dbReference>
<dbReference type="EMBL" id="KB454508">
    <property type="protein sequence ID" value="EME29457.1"/>
    <property type="molecule type" value="Genomic_DNA"/>
</dbReference>
<evidence type="ECO:0000256" key="5">
    <source>
        <dbReference type="ARBA" id="ARBA00012483"/>
    </source>
</evidence>
<keyword evidence="14" id="KW-0863">Zinc-finger</keyword>
<dbReference type="GO" id="GO:0061630">
    <property type="term" value="F:ubiquitin protein ligase activity"/>
    <property type="evidence" value="ECO:0007669"/>
    <property type="project" value="UniProtKB-EC"/>
</dbReference>
<dbReference type="OrthoDB" id="4952at2759"/>
<dbReference type="PANTHER" id="PTHR16047">
    <property type="entry name" value="RFWD3 PROTEIN"/>
    <property type="match status" value="1"/>
</dbReference>
<dbReference type="Gramene" id="EME29457">
    <property type="protein sequence ID" value="EME29457"/>
    <property type="gene ID" value="Gasu_30990"/>
</dbReference>
<keyword evidence="14" id="KW-0479">Metal-binding</keyword>
<evidence type="ECO:0000256" key="8">
    <source>
        <dbReference type="ARBA" id="ARBA00022679"/>
    </source>
</evidence>
<keyword evidence="11" id="KW-0833">Ubl conjugation pathway</keyword>
<accession>M2XHA1</accession>
<keyword evidence="14" id="KW-0862">Zinc</keyword>
<evidence type="ECO:0000256" key="4">
    <source>
        <dbReference type="ARBA" id="ARBA00004906"/>
    </source>
</evidence>
<dbReference type="SMART" id="SM00184">
    <property type="entry name" value="RING"/>
    <property type="match status" value="1"/>
</dbReference>
<dbReference type="Proteomes" id="UP000030680">
    <property type="component" value="Unassembled WGS sequence"/>
</dbReference>
<dbReference type="SUPFAM" id="SSF57850">
    <property type="entry name" value="RING/U-box"/>
    <property type="match status" value="1"/>
</dbReference>
<dbReference type="GO" id="GO:0036297">
    <property type="term" value="P:interstrand cross-link repair"/>
    <property type="evidence" value="ECO:0007669"/>
    <property type="project" value="InterPro"/>
</dbReference>
<evidence type="ECO:0000256" key="3">
    <source>
        <dbReference type="ARBA" id="ARBA00004496"/>
    </source>
</evidence>
<dbReference type="KEGG" id="gsl:Gasu_30990"/>
<keyword evidence="9" id="KW-0677">Repeat</keyword>
<evidence type="ECO:0000256" key="13">
    <source>
        <dbReference type="ARBA" id="ARBA00023242"/>
    </source>
</evidence>
<feature type="domain" description="RING-type" evidence="15">
    <location>
        <begin position="35"/>
        <end position="78"/>
    </location>
</feature>
<dbReference type="GO" id="GO:0016567">
    <property type="term" value="P:protein ubiquitination"/>
    <property type="evidence" value="ECO:0007669"/>
    <property type="project" value="InterPro"/>
</dbReference>
<keyword evidence="6" id="KW-0963">Cytoplasm</keyword>
<keyword evidence="8" id="KW-0808">Transferase</keyword>
<name>M2XHA1_GALSU</name>